<gene>
    <name evidence="8" type="ORF">GCM10011505_25740</name>
</gene>
<evidence type="ECO:0000256" key="2">
    <source>
        <dbReference type="ARBA" id="ARBA00022491"/>
    </source>
</evidence>
<keyword evidence="9" id="KW-1185">Reference proteome</keyword>
<sequence>MAETPTTHDHDPAPHHPGRHGDAFPGNDHDHRACVATALDLAERVCAANGARLTDLRRRVLELVLQGHEPVRAYDVLDRLKDERSGAAPPTVYRALDFLLEQGLVHRIESMNAFVGCGLAGRVHSGQFLICDSCGRVAELNDRNSADRLAAVAASAGFVVQRQMVELHGLCAGCAASPDATAGAA</sequence>
<evidence type="ECO:0000313" key="9">
    <source>
        <dbReference type="Proteomes" id="UP000603352"/>
    </source>
</evidence>
<organism evidence="8 9">
    <name type="scientific">Tistrella bauzanensis</name>
    <dbReference type="NCBI Taxonomy" id="657419"/>
    <lineage>
        <taxon>Bacteria</taxon>
        <taxon>Pseudomonadati</taxon>
        <taxon>Pseudomonadota</taxon>
        <taxon>Alphaproteobacteria</taxon>
        <taxon>Geminicoccales</taxon>
        <taxon>Geminicoccaceae</taxon>
        <taxon>Tistrella</taxon>
    </lineage>
</organism>
<keyword evidence="5" id="KW-0238">DNA-binding</keyword>
<comment type="similarity">
    <text evidence="1">Belongs to the Fur family.</text>
</comment>
<dbReference type="InterPro" id="IPR043135">
    <property type="entry name" value="Fur_C"/>
</dbReference>
<dbReference type="Gene3D" id="3.30.1490.190">
    <property type="match status" value="1"/>
</dbReference>
<keyword evidence="4" id="KW-0805">Transcription regulation</keyword>
<evidence type="ECO:0000313" key="8">
    <source>
        <dbReference type="EMBL" id="GGB43229.1"/>
    </source>
</evidence>
<reference evidence="9" key="1">
    <citation type="journal article" date="2019" name="Int. J. Syst. Evol. Microbiol.">
        <title>The Global Catalogue of Microorganisms (GCM) 10K type strain sequencing project: providing services to taxonomists for standard genome sequencing and annotation.</title>
        <authorList>
            <consortium name="The Broad Institute Genomics Platform"/>
            <consortium name="The Broad Institute Genome Sequencing Center for Infectious Disease"/>
            <person name="Wu L."/>
            <person name="Ma J."/>
        </authorList>
    </citation>
    <scope>NUCLEOTIDE SEQUENCE [LARGE SCALE GENOMIC DNA]</scope>
    <source>
        <strain evidence="9">CGMCC 1.10188</strain>
    </source>
</reference>
<dbReference type="Gene3D" id="1.10.10.10">
    <property type="entry name" value="Winged helix-like DNA-binding domain superfamily/Winged helix DNA-binding domain"/>
    <property type="match status" value="1"/>
</dbReference>
<dbReference type="PANTHER" id="PTHR33202:SF6">
    <property type="entry name" value="ZINC UPTAKE REGULATION PROTEIN"/>
    <property type="match status" value="1"/>
</dbReference>
<proteinExistence type="inferred from homology"/>
<dbReference type="EMBL" id="BMDZ01000028">
    <property type="protein sequence ID" value="GGB43229.1"/>
    <property type="molecule type" value="Genomic_DNA"/>
</dbReference>
<keyword evidence="3" id="KW-0862">Zinc</keyword>
<dbReference type="InterPro" id="IPR036388">
    <property type="entry name" value="WH-like_DNA-bd_sf"/>
</dbReference>
<evidence type="ECO:0000256" key="7">
    <source>
        <dbReference type="SAM" id="MobiDB-lite"/>
    </source>
</evidence>
<evidence type="ECO:0000256" key="5">
    <source>
        <dbReference type="ARBA" id="ARBA00023125"/>
    </source>
</evidence>
<protein>
    <submittedName>
        <fullName evidence="8">Transcriptional repressor</fullName>
    </submittedName>
</protein>
<name>A0ABQ1IJ25_9PROT</name>
<dbReference type="CDD" id="cd07153">
    <property type="entry name" value="Fur_like"/>
    <property type="match status" value="1"/>
</dbReference>
<dbReference type="RefSeq" id="WP_188578438.1">
    <property type="nucleotide sequence ID" value="NZ_BMDZ01000028.1"/>
</dbReference>
<dbReference type="Pfam" id="PF01475">
    <property type="entry name" value="FUR"/>
    <property type="match status" value="1"/>
</dbReference>
<dbReference type="InterPro" id="IPR002481">
    <property type="entry name" value="FUR"/>
</dbReference>
<evidence type="ECO:0000256" key="1">
    <source>
        <dbReference type="ARBA" id="ARBA00007957"/>
    </source>
</evidence>
<dbReference type="Proteomes" id="UP000603352">
    <property type="component" value="Unassembled WGS sequence"/>
</dbReference>
<dbReference type="SUPFAM" id="SSF46785">
    <property type="entry name" value="Winged helix' DNA-binding domain"/>
    <property type="match status" value="1"/>
</dbReference>
<dbReference type="PANTHER" id="PTHR33202">
    <property type="entry name" value="ZINC UPTAKE REGULATION PROTEIN"/>
    <property type="match status" value="1"/>
</dbReference>
<feature type="region of interest" description="Disordered" evidence="7">
    <location>
        <begin position="1"/>
        <end position="27"/>
    </location>
</feature>
<evidence type="ECO:0000256" key="6">
    <source>
        <dbReference type="ARBA" id="ARBA00023163"/>
    </source>
</evidence>
<evidence type="ECO:0000256" key="3">
    <source>
        <dbReference type="ARBA" id="ARBA00022833"/>
    </source>
</evidence>
<dbReference type="InterPro" id="IPR036390">
    <property type="entry name" value="WH_DNA-bd_sf"/>
</dbReference>
<evidence type="ECO:0000256" key="4">
    <source>
        <dbReference type="ARBA" id="ARBA00023015"/>
    </source>
</evidence>
<comment type="caution">
    <text evidence="8">The sequence shown here is derived from an EMBL/GenBank/DDBJ whole genome shotgun (WGS) entry which is preliminary data.</text>
</comment>
<accession>A0ABQ1IJ25</accession>
<keyword evidence="6" id="KW-0804">Transcription</keyword>
<keyword evidence="2" id="KW-0678">Repressor</keyword>